<dbReference type="EMBL" id="JAANIA010001173">
    <property type="protein sequence ID" value="KAG5321422.1"/>
    <property type="molecule type" value="Genomic_DNA"/>
</dbReference>
<feature type="domain" description="BHLH" evidence="9">
    <location>
        <begin position="461"/>
        <end position="513"/>
    </location>
</feature>
<feature type="region of interest" description="Disordered" evidence="8">
    <location>
        <begin position="179"/>
        <end position="265"/>
    </location>
</feature>
<dbReference type="InterPro" id="IPR011598">
    <property type="entry name" value="bHLH_dom"/>
</dbReference>
<dbReference type="GO" id="GO:0070888">
    <property type="term" value="F:E-box binding"/>
    <property type="evidence" value="ECO:0007669"/>
    <property type="project" value="TreeGrafter"/>
</dbReference>
<comment type="caution">
    <text evidence="10">The sequence shown here is derived from an EMBL/GenBank/DDBJ whole genome shotgun (WGS) entry which is preliminary data.</text>
</comment>
<gene>
    <name evidence="10" type="primary">Amos_0</name>
    <name evidence="10" type="ORF">G6Z78_0005737</name>
</gene>
<reference evidence="10" key="1">
    <citation type="submission" date="2020-02" db="EMBL/GenBank/DDBJ databases">
        <title>Relaxed selection underlies rapid genomic changes in the transitions from sociality to social parasitism in ants.</title>
        <authorList>
            <person name="Bi X."/>
        </authorList>
    </citation>
    <scope>NUCLEOTIDE SEQUENCE</scope>
    <source>
        <strain evidence="10">BGI-DK2014c</strain>
        <tissue evidence="10">Whole body</tissue>
    </source>
</reference>
<dbReference type="GO" id="GO:0005634">
    <property type="term" value="C:nucleus"/>
    <property type="evidence" value="ECO:0007669"/>
    <property type="project" value="UniProtKB-SubCell"/>
</dbReference>
<evidence type="ECO:0000313" key="11">
    <source>
        <dbReference type="Proteomes" id="UP000668214"/>
    </source>
</evidence>
<evidence type="ECO:0000256" key="5">
    <source>
        <dbReference type="ARBA" id="ARBA00023015"/>
    </source>
</evidence>
<accession>A0A836FKY3</accession>
<name>A0A836FKY3_9HYME</name>
<comment type="subcellular location">
    <subcellularLocation>
        <location evidence="1">Nucleus</location>
    </subcellularLocation>
</comment>
<evidence type="ECO:0000256" key="7">
    <source>
        <dbReference type="ARBA" id="ARBA00023242"/>
    </source>
</evidence>
<keyword evidence="4" id="KW-0524">Neurogenesis</keyword>
<dbReference type="InterPro" id="IPR050359">
    <property type="entry name" value="bHLH_transcription_factors"/>
</dbReference>
<keyword evidence="7" id="KW-0539">Nucleus</keyword>
<dbReference type="PANTHER" id="PTHR19290:SF162">
    <property type="entry name" value="TRANSCRIPTION FACTOR ATOH7"/>
    <property type="match status" value="1"/>
</dbReference>
<dbReference type="PANTHER" id="PTHR19290">
    <property type="entry name" value="BASIC HELIX-LOOP-HELIX PROTEIN NEUROGENIN-RELATED"/>
    <property type="match status" value="1"/>
</dbReference>
<dbReference type="Gene3D" id="3.30.420.10">
    <property type="entry name" value="Ribonuclease H-like superfamily/Ribonuclease H"/>
    <property type="match status" value="1"/>
</dbReference>
<evidence type="ECO:0000256" key="3">
    <source>
        <dbReference type="ARBA" id="ARBA00022782"/>
    </source>
</evidence>
<dbReference type="SMART" id="SM00353">
    <property type="entry name" value="HLH"/>
    <property type="match status" value="1"/>
</dbReference>
<evidence type="ECO:0000256" key="1">
    <source>
        <dbReference type="ARBA" id="ARBA00004123"/>
    </source>
</evidence>
<proteinExistence type="predicted"/>
<dbReference type="CDD" id="cd19715">
    <property type="entry name" value="bHLH_TS_amos_like"/>
    <property type="match status" value="1"/>
</dbReference>
<keyword evidence="11" id="KW-1185">Reference proteome</keyword>
<dbReference type="Gene3D" id="4.10.280.10">
    <property type="entry name" value="Helix-loop-helix DNA-binding domain"/>
    <property type="match status" value="1"/>
</dbReference>
<dbReference type="GO" id="GO:0061564">
    <property type="term" value="P:axon development"/>
    <property type="evidence" value="ECO:0007669"/>
    <property type="project" value="TreeGrafter"/>
</dbReference>
<dbReference type="FunFam" id="4.10.280.10:FF:000025">
    <property type="entry name" value="protein atonal homolog 7"/>
    <property type="match status" value="1"/>
</dbReference>
<dbReference type="GO" id="GO:0016360">
    <property type="term" value="P:sensory organ precursor cell fate determination"/>
    <property type="evidence" value="ECO:0007669"/>
    <property type="project" value="UniProtKB-ARBA"/>
</dbReference>
<dbReference type="InterPro" id="IPR036638">
    <property type="entry name" value="HLH_DNA-bd_sf"/>
</dbReference>
<protein>
    <submittedName>
        <fullName evidence="10">AMOS factor</fullName>
    </submittedName>
</protein>
<dbReference type="Proteomes" id="UP000668214">
    <property type="component" value="Unassembled WGS sequence"/>
</dbReference>
<keyword evidence="2" id="KW-0217">Developmental protein</keyword>
<feature type="non-terminal residue" evidence="10">
    <location>
        <position position="520"/>
    </location>
</feature>
<evidence type="ECO:0000259" key="9">
    <source>
        <dbReference type="PROSITE" id="PS50888"/>
    </source>
</evidence>
<feature type="non-terminal residue" evidence="10">
    <location>
        <position position="1"/>
    </location>
</feature>
<keyword evidence="5" id="KW-0805">Transcription regulation</keyword>
<dbReference type="SUPFAM" id="SSF47459">
    <property type="entry name" value="HLH, helix-loop-helix DNA-binding domain"/>
    <property type="match status" value="1"/>
</dbReference>
<dbReference type="PROSITE" id="PS50888">
    <property type="entry name" value="BHLH"/>
    <property type="match status" value="1"/>
</dbReference>
<evidence type="ECO:0000256" key="8">
    <source>
        <dbReference type="SAM" id="MobiDB-lite"/>
    </source>
</evidence>
<dbReference type="AlphaFoldDB" id="A0A836FKY3"/>
<feature type="compositionally biased region" description="Low complexity" evidence="8">
    <location>
        <begin position="234"/>
        <end position="246"/>
    </location>
</feature>
<dbReference type="GO" id="GO:0046982">
    <property type="term" value="F:protein heterodimerization activity"/>
    <property type="evidence" value="ECO:0007669"/>
    <property type="project" value="UniProtKB-ARBA"/>
</dbReference>
<dbReference type="InterPro" id="IPR036397">
    <property type="entry name" value="RNaseH_sf"/>
</dbReference>
<keyword evidence="3" id="KW-0221">Differentiation</keyword>
<evidence type="ECO:0000313" key="10">
    <source>
        <dbReference type="EMBL" id="KAG5321422.1"/>
    </source>
</evidence>
<sequence length="520" mass="59336">MNRTSVFKWCREFKNGRTSVYDDQRSGRPSILTDDIVEKIENALRDDRRLTVDEFSAMFPQISRSLLHETITETLGYRKLSARWVPKQLTDQHKLNRVEAGQEFLRRYKLQGDEFLRSIVTGDETWRARRGAPSEEKTKEDGGRVWSRGFYKEMPTSQWTPSILQKIPFHVGPGLRLDVLPTSRPQENRAAWSRPRDRQQYDLLDSEGYGSASSPESNPRGNWHHQEIYPQPPRSRGSSCGSVSSVDSHHQQEYQESSGGAPNGSLHVTAGFNFGDFYEGYYQEGGCRNDHQPTLNGDVTRNVTDLHAKLIFRMNEQCATYDDAASRMTFNEGIINKQAPAGYIQKMDHLSAGAYANSRTDFGQSQPVFAAKGYAKSGAYHPRNENHRYTQRNHPYVTYTVPRNESGLTSGQPSKCDQSRYHQRNDGLHVVLPAEYSSQKSKEAAVQKIKSSAPGVEVLRKRRLAANARERRRMNSLNDAFDRLRDVVPSLGNDRKLSKFETLQMAQTYIAALYELLQRK</sequence>
<dbReference type="Pfam" id="PF00010">
    <property type="entry name" value="HLH"/>
    <property type="match status" value="1"/>
</dbReference>
<dbReference type="GO" id="GO:0000981">
    <property type="term" value="F:DNA-binding transcription factor activity, RNA polymerase II-specific"/>
    <property type="evidence" value="ECO:0007669"/>
    <property type="project" value="TreeGrafter"/>
</dbReference>
<keyword evidence="6" id="KW-0804">Transcription</keyword>
<evidence type="ECO:0000256" key="2">
    <source>
        <dbReference type="ARBA" id="ARBA00022473"/>
    </source>
</evidence>
<dbReference type="GO" id="GO:0045944">
    <property type="term" value="P:positive regulation of transcription by RNA polymerase II"/>
    <property type="evidence" value="ECO:0007669"/>
    <property type="project" value="TreeGrafter"/>
</dbReference>
<evidence type="ECO:0000256" key="4">
    <source>
        <dbReference type="ARBA" id="ARBA00022902"/>
    </source>
</evidence>
<evidence type="ECO:0000256" key="6">
    <source>
        <dbReference type="ARBA" id="ARBA00023163"/>
    </source>
</evidence>
<organism evidence="10 11">
    <name type="scientific">Pseudoatta argentina</name>
    <dbReference type="NCBI Taxonomy" id="621737"/>
    <lineage>
        <taxon>Eukaryota</taxon>
        <taxon>Metazoa</taxon>
        <taxon>Ecdysozoa</taxon>
        <taxon>Arthropoda</taxon>
        <taxon>Hexapoda</taxon>
        <taxon>Insecta</taxon>
        <taxon>Pterygota</taxon>
        <taxon>Neoptera</taxon>
        <taxon>Endopterygota</taxon>
        <taxon>Hymenoptera</taxon>
        <taxon>Apocrita</taxon>
        <taxon>Aculeata</taxon>
        <taxon>Formicoidea</taxon>
        <taxon>Formicidae</taxon>
        <taxon>Myrmicinae</taxon>
        <taxon>Pseudoatta</taxon>
    </lineage>
</organism>
<feature type="compositionally biased region" description="Polar residues" evidence="8">
    <location>
        <begin position="211"/>
        <end position="220"/>
    </location>
</feature>